<dbReference type="Proteomes" id="UP000518266">
    <property type="component" value="Unassembled WGS sequence"/>
</dbReference>
<dbReference type="GO" id="GO:0005737">
    <property type="term" value="C:cytoplasm"/>
    <property type="evidence" value="ECO:0007669"/>
    <property type="project" value="TreeGrafter"/>
</dbReference>
<comment type="catalytic activity">
    <reaction evidence="6">
        <text>choline + acetyl-CoA = acetylcholine + CoA</text>
        <dbReference type="Rhea" id="RHEA:18821"/>
        <dbReference type="ChEBI" id="CHEBI:15354"/>
        <dbReference type="ChEBI" id="CHEBI:15355"/>
        <dbReference type="ChEBI" id="CHEBI:57287"/>
        <dbReference type="ChEBI" id="CHEBI:57288"/>
        <dbReference type="EC" id="2.3.1.6"/>
    </reaction>
</comment>
<feature type="domain" description="Choline/carnitine acyltransferase" evidence="8">
    <location>
        <begin position="11"/>
        <end position="218"/>
    </location>
</feature>
<dbReference type="InterPro" id="IPR039551">
    <property type="entry name" value="Cho/carn_acyl_trans"/>
</dbReference>
<dbReference type="GO" id="GO:0043005">
    <property type="term" value="C:neuron projection"/>
    <property type="evidence" value="ECO:0007669"/>
    <property type="project" value="TreeGrafter"/>
</dbReference>
<dbReference type="InterPro" id="IPR023213">
    <property type="entry name" value="CAT-like_dom_sf"/>
</dbReference>
<dbReference type="AlphaFoldDB" id="A0A7J5YW82"/>
<comment type="similarity">
    <text evidence="1">Belongs to the carnitine/choline acetyltransferase family.</text>
</comment>
<comment type="function">
    <text evidence="3">Catalyzes the reversible synthesis of acetylcholine (ACh) from acetyl CoA and choline at cholinergic synapses.</text>
</comment>
<protein>
    <recommendedName>
        <fullName evidence="5">Choline O-acetyltransferase</fullName>
        <ecNumber evidence="4">2.3.1.6</ecNumber>
    </recommendedName>
</protein>
<dbReference type="GO" id="GO:0045202">
    <property type="term" value="C:synapse"/>
    <property type="evidence" value="ECO:0007669"/>
    <property type="project" value="GOC"/>
</dbReference>
<evidence type="ECO:0000256" key="6">
    <source>
        <dbReference type="ARBA" id="ARBA00048143"/>
    </source>
</evidence>
<organism evidence="9 10">
    <name type="scientific">Dissostichus mawsoni</name>
    <name type="common">Antarctic cod</name>
    <dbReference type="NCBI Taxonomy" id="36200"/>
    <lineage>
        <taxon>Eukaryota</taxon>
        <taxon>Metazoa</taxon>
        <taxon>Chordata</taxon>
        <taxon>Craniata</taxon>
        <taxon>Vertebrata</taxon>
        <taxon>Euteleostomi</taxon>
        <taxon>Actinopterygii</taxon>
        <taxon>Neopterygii</taxon>
        <taxon>Teleostei</taxon>
        <taxon>Neoteleostei</taxon>
        <taxon>Acanthomorphata</taxon>
        <taxon>Eupercaria</taxon>
        <taxon>Perciformes</taxon>
        <taxon>Notothenioidei</taxon>
        <taxon>Nototheniidae</taxon>
        <taxon>Dissostichus</taxon>
    </lineage>
</organism>
<keyword evidence="2" id="KW-0530">Neurotransmitter biosynthesis</keyword>
<dbReference type="GO" id="GO:0008292">
    <property type="term" value="P:acetylcholine biosynthetic process"/>
    <property type="evidence" value="ECO:0007669"/>
    <property type="project" value="TreeGrafter"/>
</dbReference>
<dbReference type="Gene3D" id="3.30.559.10">
    <property type="entry name" value="Chloramphenicol acetyltransferase-like domain"/>
    <property type="match status" value="1"/>
</dbReference>
<evidence type="ECO:0000256" key="3">
    <source>
        <dbReference type="ARBA" id="ARBA00037088"/>
    </source>
</evidence>
<dbReference type="GO" id="GO:0007274">
    <property type="term" value="P:neuromuscular synaptic transmission"/>
    <property type="evidence" value="ECO:0007669"/>
    <property type="project" value="TreeGrafter"/>
</dbReference>
<dbReference type="InterPro" id="IPR000542">
    <property type="entry name" value="Carn_acyl_trans"/>
</dbReference>
<evidence type="ECO:0000313" key="10">
    <source>
        <dbReference type="Proteomes" id="UP000518266"/>
    </source>
</evidence>
<dbReference type="PANTHER" id="PTHR22589:SF14">
    <property type="entry name" value="CHOLINE O-ACETYLTRANSFERASE"/>
    <property type="match status" value="1"/>
</dbReference>
<reference evidence="9 10" key="1">
    <citation type="submission" date="2020-03" db="EMBL/GenBank/DDBJ databases">
        <title>Dissostichus mawsoni Genome sequencing and assembly.</title>
        <authorList>
            <person name="Park H."/>
        </authorList>
    </citation>
    <scope>NUCLEOTIDE SEQUENCE [LARGE SCALE GENOMIC DNA]</scope>
    <source>
        <strain evidence="9">DM0001</strain>
        <tissue evidence="9">Muscle</tissue>
    </source>
</reference>
<comment type="caution">
    <text evidence="9">The sequence shown here is derived from an EMBL/GenBank/DDBJ whole genome shotgun (WGS) entry which is preliminary data.</text>
</comment>
<evidence type="ECO:0000256" key="2">
    <source>
        <dbReference type="ARBA" id="ARBA00022979"/>
    </source>
</evidence>
<accession>A0A7J5YW82</accession>
<gene>
    <name evidence="9" type="ORF">F7725_014418</name>
</gene>
<sequence length="424" mass="47112">MSYIFCAFSFRLVDNLDMDVFNFNVYGKDLIKKLKMSPDAFIQVALQLAFYKCNKRLVSTYESASIRRFQDGRVDNIRSATPEALAFVMSMTDERATFTDSEKMKRLRHVINAQTNSTIAAITGMAIDNHLLGLLRIAKELNMEKPEIFSDETYSTSNQFILSTSHYHSGNFCCYGPVVPNGYGACYNPQSDHIIFCVSSFWENTGTSSAVFVKALNESLLEIRDLCNRSSAAATKPAVSGQGAGLPYKSGNTVRKSLLTALTPAVQQRGYRQNIKPGHLKPVLAATRAFIINNQFEDDLVERIQIAGPCFAVQRKSRVVDVRLGLPQLLLWGMIYASVLRQVLRAVWGGEEMNRGLFRSSILQTPGANGSITLTTPVTTPHGTEQCPLPESSNYSDPLRGSQCSANRWENRGVFIPVFGGMRH</sequence>
<dbReference type="GO" id="GO:0004102">
    <property type="term" value="F:choline O-acetyltransferase activity"/>
    <property type="evidence" value="ECO:0007669"/>
    <property type="project" value="UniProtKB-EC"/>
</dbReference>
<evidence type="ECO:0000256" key="1">
    <source>
        <dbReference type="ARBA" id="ARBA00005232"/>
    </source>
</evidence>
<name>A0A7J5YW82_DISMA</name>
<dbReference type="PANTHER" id="PTHR22589">
    <property type="entry name" value="CARNITINE O-ACYLTRANSFERASE"/>
    <property type="match status" value="1"/>
</dbReference>
<dbReference type="EC" id="2.3.1.6" evidence="4"/>
<feature type="compositionally biased region" description="Polar residues" evidence="7">
    <location>
        <begin position="391"/>
        <end position="401"/>
    </location>
</feature>
<keyword evidence="10" id="KW-1185">Reference proteome</keyword>
<evidence type="ECO:0000256" key="5">
    <source>
        <dbReference type="ARBA" id="ARBA00040495"/>
    </source>
</evidence>
<dbReference type="Pfam" id="PF00755">
    <property type="entry name" value="Carn_acyltransf"/>
    <property type="match status" value="1"/>
</dbReference>
<evidence type="ECO:0000313" key="9">
    <source>
        <dbReference type="EMBL" id="KAF3853730.1"/>
    </source>
</evidence>
<proteinExistence type="inferred from homology"/>
<feature type="region of interest" description="Disordered" evidence="7">
    <location>
        <begin position="377"/>
        <end position="401"/>
    </location>
</feature>
<dbReference type="SUPFAM" id="SSF52777">
    <property type="entry name" value="CoA-dependent acyltransferases"/>
    <property type="match status" value="1"/>
</dbReference>
<evidence type="ECO:0000259" key="8">
    <source>
        <dbReference type="Pfam" id="PF00755"/>
    </source>
</evidence>
<evidence type="ECO:0000256" key="7">
    <source>
        <dbReference type="SAM" id="MobiDB-lite"/>
    </source>
</evidence>
<evidence type="ECO:0000256" key="4">
    <source>
        <dbReference type="ARBA" id="ARBA00039091"/>
    </source>
</evidence>
<dbReference type="OrthoDB" id="240216at2759"/>
<dbReference type="EMBL" id="JAAKFY010000008">
    <property type="protein sequence ID" value="KAF3853730.1"/>
    <property type="molecule type" value="Genomic_DNA"/>
</dbReference>